<keyword evidence="6" id="KW-0418">Kinase</keyword>
<dbReference type="PROSITE" id="PS50109">
    <property type="entry name" value="HIS_KIN"/>
    <property type="match status" value="1"/>
</dbReference>
<feature type="domain" description="Histidine kinase" evidence="10">
    <location>
        <begin position="292"/>
        <end position="481"/>
    </location>
</feature>
<dbReference type="Proteomes" id="UP000015454">
    <property type="component" value="Unassembled WGS sequence"/>
</dbReference>
<evidence type="ECO:0000256" key="7">
    <source>
        <dbReference type="ARBA" id="ARBA00022840"/>
    </source>
</evidence>
<evidence type="ECO:0000256" key="4">
    <source>
        <dbReference type="ARBA" id="ARBA00022679"/>
    </source>
</evidence>
<protein>
    <recommendedName>
        <fullName evidence="2">histidine kinase</fullName>
        <ecNumber evidence="2">2.7.13.3</ecNumber>
    </recommendedName>
</protein>
<evidence type="ECO:0000256" key="1">
    <source>
        <dbReference type="ARBA" id="ARBA00000085"/>
    </source>
</evidence>
<keyword evidence="7" id="KW-0067">ATP-binding</keyword>
<reference evidence="13" key="1">
    <citation type="submission" date="2013-05" db="EMBL/GenBank/DDBJ databases">
        <authorList>
            <person name="Harkins D.M."/>
            <person name="Durkin A.S."/>
            <person name="Brinkac L.M."/>
            <person name="Haft D.H."/>
            <person name="Selengut J.D."/>
            <person name="Sanka R."/>
            <person name="DePew J."/>
            <person name="Purushe J."/>
            <person name="Hartskeerl R.A."/>
            <person name="Ahmed A."/>
            <person name="van der Linden H."/>
            <person name="Goris M.G.A."/>
            <person name="Vinetz J.M."/>
            <person name="Sutton G.G."/>
            <person name="Nierman W.C."/>
            <person name="Fouts D.E."/>
        </authorList>
    </citation>
    <scope>NUCLEOTIDE SEQUENCE [LARGE SCALE GENOMIC DNA]</scope>
    <source>
        <strain evidence="13">5399</strain>
    </source>
</reference>
<organism evidence="13 14">
    <name type="scientific">Leptospira broomii serovar Hurstbridge str. 5399</name>
    <dbReference type="NCBI Taxonomy" id="1049789"/>
    <lineage>
        <taxon>Bacteria</taxon>
        <taxon>Pseudomonadati</taxon>
        <taxon>Spirochaetota</taxon>
        <taxon>Spirochaetia</taxon>
        <taxon>Leptospirales</taxon>
        <taxon>Leptospiraceae</taxon>
        <taxon>Leptospira</taxon>
    </lineage>
</organism>
<dbReference type="EMBL" id="AHMO02000011">
    <property type="protein sequence ID" value="EQA43290.1"/>
    <property type="molecule type" value="Genomic_DNA"/>
</dbReference>
<comment type="caution">
    <text evidence="13">The sequence shown here is derived from an EMBL/GenBank/DDBJ whole genome shotgun (WGS) entry which is preliminary data.</text>
</comment>
<dbReference type="InterPro" id="IPR005467">
    <property type="entry name" value="His_kinase_dom"/>
</dbReference>
<proteinExistence type="predicted"/>
<dbReference type="SUPFAM" id="SSF52172">
    <property type="entry name" value="CheY-like"/>
    <property type="match status" value="1"/>
</dbReference>
<keyword evidence="14" id="KW-1185">Reference proteome</keyword>
<dbReference type="STRING" id="1049789.LEP1GSC050_1720"/>
<evidence type="ECO:0000259" key="10">
    <source>
        <dbReference type="PROSITE" id="PS50109"/>
    </source>
</evidence>
<comment type="catalytic activity">
    <reaction evidence="1">
        <text>ATP + protein L-histidine = ADP + protein N-phospho-L-histidine.</text>
        <dbReference type="EC" id="2.7.13.3"/>
    </reaction>
</comment>
<evidence type="ECO:0000256" key="2">
    <source>
        <dbReference type="ARBA" id="ARBA00012438"/>
    </source>
</evidence>
<gene>
    <name evidence="13" type="ORF">LEP1GSC050_1720</name>
</gene>
<keyword evidence="3 8" id="KW-0597">Phosphoprotein</keyword>
<evidence type="ECO:0000259" key="12">
    <source>
        <dbReference type="PROSITE" id="PS50112"/>
    </source>
</evidence>
<dbReference type="Gene3D" id="3.30.565.10">
    <property type="entry name" value="Histidine kinase-like ATPase, C-terminal domain"/>
    <property type="match status" value="1"/>
</dbReference>
<dbReference type="InterPro" id="IPR003594">
    <property type="entry name" value="HATPase_dom"/>
</dbReference>
<feature type="domain" description="Response regulatory" evidence="11">
    <location>
        <begin position="15"/>
        <end position="131"/>
    </location>
</feature>
<evidence type="ECO:0000256" key="5">
    <source>
        <dbReference type="ARBA" id="ARBA00022741"/>
    </source>
</evidence>
<dbReference type="SMART" id="SM00387">
    <property type="entry name" value="HATPase_c"/>
    <property type="match status" value="1"/>
</dbReference>
<dbReference type="PANTHER" id="PTHR41523:SF8">
    <property type="entry name" value="ETHYLENE RESPONSE SENSOR PROTEIN"/>
    <property type="match status" value="1"/>
</dbReference>
<dbReference type="GO" id="GO:0000160">
    <property type="term" value="P:phosphorelay signal transduction system"/>
    <property type="evidence" value="ECO:0007669"/>
    <property type="project" value="InterPro"/>
</dbReference>
<dbReference type="SUPFAM" id="SSF55785">
    <property type="entry name" value="PYP-like sensor domain (PAS domain)"/>
    <property type="match status" value="1"/>
</dbReference>
<dbReference type="AlphaFoldDB" id="T0EWN9"/>
<dbReference type="Pfam" id="PF02518">
    <property type="entry name" value="HATPase_c"/>
    <property type="match status" value="1"/>
</dbReference>
<feature type="domain" description="PAS" evidence="12">
    <location>
        <begin position="157"/>
        <end position="227"/>
    </location>
</feature>
<keyword evidence="4" id="KW-0808">Transferase</keyword>
<evidence type="ECO:0000256" key="9">
    <source>
        <dbReference type="SAM" id="Coils"/>
    </source>
</evidence>
<dbReference type="GO" id="GO:0004673">
    <property type="term" value="F:protein histidine kinase activity"/>
    <property type="evidence" value="ECO:0007669"/>
    <property type="project" value="UniProtKB-EC"/>
</dbReference>
<evidence type="ECO:0000313" key="13">
    <source>
        <dbReference type="EMBL" id="EQA43290.1"/>
    </source>
</evidence>
<dbReference type="Gene3D" id="3.40.50.2300">
    <property type="match status" value="1"/>
</dbReference>
<feature type="coiled-coil region" evidence="9">
    <location>
        <begin position="140"/>
        <end position="167"/>
    </location>
</feature>
<feature type="modified residue" description="4-aspartylphosphate" evidence="8">
    <location>
        <position position="66"/>
    </location>
</feature>
<evidence type="ECO:0000256" key="8">
    <source>
        <dbReference type="PROSITE-ProRule" id="PRU00169"/>
    </source>
</evidence>
<evidence type="ECO:0000256" key="3">
    <source>
        <dbReference type="ARBA" id="ARBA00022553"/>
    </source>
</evidence>
<dbReference type="PROSITE" id="PS50110">
    <property type="entry name" value="RESPONSE_REGULATORY"/>
    <property type="match status" value="1"/>
</dbReference>
<evidence type="ECO:0000313" key="14">
    <source>
        <dbReference type="Proteomes" id="UP000015454"/>
    </source>
</evidence>
<sequence>MNEGDLIVDEQRQRNILLVEDDAIIGMNESRQLTDYGYRVRHVLKGQEAILAIDSVNSDIDLILMDIDLGKELDGTEIAKIILKDHDIPILFLSSRADREIVKKTEGITSYGYVVKNSGIIVLDASIKMAFRLHDAYVNMQKQKFEIESKSNELKFLEMRYRRLFEAAKDGILILDAVNGKIVDVNPFLIQLLGYSKDQLLEKSIWEINAFRNADYSKKLFKELQETGYARYANLPLETSDGRKVHVEFVSNVYLVAGERVIQCNIRDVEDRNRHENSLAADIDEKVSMLRELQHRTKNSFTMITSLINLRSIASDSVDTKRVLDELNLRVSSISDLYSLLYETDSFREVQLQIYANKVIDSMVQFSENVTVNKMIEGITVPAKDAATIGMILVELLSNVIKYAFPEKRNGTINIEIRKVEDKVLISVGDNGVGVGKNVDILQAKTLGLHLVRLMVNQLNGGIKLINENGTKIIITLPLDILSKI</sequence>
<dbReference type="NCBIfam" id="TIGR00229">
    <property type="entry name" value="sensory_box"/>
    <property type="match status" value="1"/>
</dbReference>
<dbReference type="SMART" id="SM00448">
    <property type="entry name" value="REC"/>
    <property type="match status" value="1"/>
</dbReference>
<dbReference type="Pfam" id="PF07568">
    <property type="entry name" value="HisKA_2"/>
    <property type="match status" value="1"/>
</dbReference>
<keyword evidence="5" id="KW-0547">Nucleotide-binding</keyword>
<dbReference type="Pfam" id="PF00072">
    <property type="entry name" value="Response_reg"/>
    <property type="match status" value="1"/>
</dbReference>
<dbReference type="InterPro" id="IPR036890">
    <property type="entry name" value="HATPase_C_sf"/>
</dbReference>
<accession>T0EWN9</accession>
<dbReference type="InterPro" id="IPR011495">
    <property type="entry name" value="Sig_transdc_His_kin_sub2_dim/P"/>
</dbReference>
<dbReference type="PANTHER" id="PTHR41523">
    <property type="entry name" value="TWO-COMPONENT SYSTEM SENSOR PROTEIN"/>
    <property type="match status" value="1"/>
</dbReference>
<dbReference type="Pfam" id="PF13188">
    <property type="entry name" value="PAS_8"/>
    <property type="match status" value="1"/>
</dbReference>
<dbReference type="EC" id="2.7.13.3" evidence="2"/>
<dbReference type="Gene3D" id="3.30.450.20">
    <property type="entry name" value="PAS domain"/>
    <property type="match status" value="1"/>
</dbReference>
<dbReference type="InterPro" id="IPR000014">
    <property type="entry name" value="PAS"/>
</dbReference>
<dbReference type="GO" id="GO:0005524">
    <property type="term" value="F:ATP binding"/>
    <property type="evidence" value="ECO:0007669"/>
    <property type="project" value="UniProtKB-KW"/>
</dbReference>
<dbReference type="SUPFAM" id="SSF55874">
    <property type="entry name" value="ATPase domain of HSP90 chaperone/DNA topoisomerase II/histidine kinase"/>
    <property type="match status" value="1"/>
</dbReference>
<keyword evidence="9" id="KW-0175">Coiled coil</keyword>
<dbReference type="PROSITE" id="PS50112">
    <property type="entry name" value="PAS"/>
    <property type="match status" value="1"/>
</dbReference>
<dbReference type="InterPro" id="IPR011006">
    <property type="entry name" value="CheY-like_superfamily"/>
</dbReference>
<name>T0EWN9_9LEPT</name>
<dbReference type="InterPro" id="IPR035965">
    <property type="entry name" value="PAS-like_dom_sf"/>
</dbReference>
<dbReference type="InterPro" id="IPR001789">
    <property type="entry name" value="Sig_transdc_resp-reg_receiver"/>
</dbReference>
<dbReference type="CDD" id="cd00130">
    <property type="entry name" value="PAS"/>
    <property type="match status" value="1"/>
</dbReference>
<evidence type="ECO:0000259" key="11">
    <source>
        <dbReference type="PROSITE" id="PS50110"/>
    </source>
</evidence>
<dbReference type="SMART" id="SM00091">
    <property type="entry name" value="PAS"/>
    <property type="match status" value="1"/>
</dbReference>
<evidence type="ECO:0000256" key="6">
    <source>
        <dbReference type="ARBA" id="ARBA00022777"/>
    </source>
</evidence>